<evidence type="ECO:0000256" key="1">
    <source>
        <dbReference type="SAM" id="MobiDB-lite"/>
    </source>
</evidence>
<name>A0A562T6R8_CHIJA</name>
<evidence type="ECO:0000313" key="2">
    <source>
        <dbReference type="EMBL" id="TWI89241.1"/>
    </source>
</evidence>
<dbReference type="RefSeq" id="WP_145715410.1">
    <property type="nucleotide sequence ID" value="NZ_BAAAFY010000001.1"/>
</dbReference>
<keyword evidence="3" id="KW-1185">Reference proteome</keyword>
<dbReference type="OrthoDB" id="9802901at2"/>
<organism evidence="2 3">
    <name type="scientific">Chitinophaga japonensis</name>
    <name type="common">Flexibacter japonensis</name>
    <dbReference type="NCBI Taxonomy" id="104662"/>
    <lineage>
        <taxon>Bacteria</taxon>
        <taxon>Pseudomonadati</taxon>
        <taxon>Bacteroidota</taxon>
        <taxon>Chitinophagia</taxon>
        <taxon>Chitinophagales</taxon>
        <taxon>Chitinophagaceae</taxon>
        <taxon>Chitinophaga</taxon>
    </lineage>
</organism>
<sequence>MSYLSKNTDAERAYFPAAVYQRSASGISRPAVVQRFGIEDFDTYQEAKDANIYSKALLDTQKDDRIEEHFQKKFDSDQQRAIYKVNKKHYGQGSIVSDGDGATLLVKQNTDLVPHIDHRFPKSRGGSNSYINAAVLPAKGNIKKSNKLELSAEPASALEPYKFLAFSSAFGPGKVGAFRDFTAEQRAEILSANQMHYDKGSPVSDVDGKTKLARFDTSRIPHIDHITAKGEGGTNFYFNAAVLPASDNMKKSGRKGREFDINHAIGKLTLERYYKKKEEGTLPPGGVIEDDRSASGSDSD</sequence>
<dbReference type="Proteomes" id="UP000316778">
    <property type="component" value="Unassembled WGS sequence"/>
</dbReference>
<accession>A0A562T6R8</accession>
<dbReference type="EMBL" id="VLLG01000003">
    <property type="protein sequence ID" value="TWI89241.1"/>
    <property type="molecule type" value="Genomic_DNA"/>
</dbReference>
<reference evidence="2 3" key="1">
    <citation type="journal article" date="2013" name="Stand. Genomic Sci.">
        <title>Genomic Encyclopedia of Type Strains, Phase I: The one thousand microbial genomes (KMG-I) project.</title>
        <authorList>
            <person name="Kyrpides N.C."/>
            <person name="Woyke T."/>
            <person name="Eisen J.A."/>
            <person name="Garrity G."/>
            <person name="Lilburn T.G."/>
            <person name="Beck B.J."/>
            <person name="Whitman W.B."/>
            <person name="Hugenholtz P."/>
            <person name="Klenk H.P."/>
        </authorList>
    </citation>
    <scope>NUCLEOTIDE SEQUENCE [LARGE SCALE GENOMIC DNA]</scope>
    <source>
        <strain evidence="2 3">DSM 13484</strain>
    </source>
</reference>
<evidence type="ECO:0000313" key="3">
    <source>
        <dbReference type="Proteomes" id="UP000316778"/>
    </source>
</evidence>
<feature type="region of interest" description="Disordered" evidence="1">
    <location>
        <begin position="279"/>
        <end position="300"/>
    </location>
</feature>
<gene>
    <name evidence="2" type="ORF">LX66_3335</name>
</gene>
<comment type="caution">
    <text evidence="2">The sequence shown here is derived from an EMBL/GenBank/DDBJ whole genome shotgun (WGS) entry which is preliminary data.</text>
</comment>
<proteinExistence type="predicted"/>
<dbReference type="AlphaFoldDB" id="A0A562T6R8"/>
<protein>
    <submittedName>
        <fullName evidence="2">Uncharacterized protein</fullName>
    </submittedName>
</protein>